<dbReference type="AlphaFoldDB" id="A0A5C3MJU2"/>
<protein>
    <submittedName>
        <fullName evidence="3">Alpha/Beta hydrolase protein</fullName>
    </submittedName>
</protein>
<accession>A0A5C3MJU2</accession>
<dbReference type="InterPro" id="IPR029058">
    <property type="entry name" value="AB_hydrolase_fold"/>
</dbReference>
<feature type="domain" description="Serine aminopeptidase S33" evidence="2">
    <location>
        <begin position="61"/>
        <end position="316"/>
    </location>
</feature>
<evidence type="ECO:0000313" key="3">
    <source>
        <dbReference type="EMBL" id="TFK44955.1"/>
    </source>
</evidence>
<gene>
    <name evidence="3" type="ORF">BDQ12DRAFT_673865</name>
</gene>
<evidence type="ECO:0000256" key="1">
    <source>
        <dbReference type="SAM" id="MobiDB-lite"/>
    </source>
</evidence>
<evidence type="ECO:0000313" key="4">
    <source>
        <dbReference type="Proteomes" id="UP000308652"/>
    </source>
</evidence>
<keyword evidence="3" id="KW-0378">Hydrolase</keyword>
<name>A0A5C3MJU2_9AGAR</name>
<dbReference type="Proteomes" id="UP000308652">
    <property type="component" value="Unassembled WGS sequence"/>
</dbReference>
<reference evidence="3 4" key="1">
    <citation type="journal article" date="2019" name="Nat. Ecol. Evol.">
        <title>Megaphylogeny resolves global patterns of mushroom evolution.</title>
        <authorList>
            <person name="Varga T."/>
            <person name="Krizsan K."/>
            <person name="Foldi C."/>
            <person name="Dima B."/>
            <person name="Sanchez-Garcia M."/>
            <person name="Sanchez-Ramirez S."/>
            <person name="Szollosi G.J."/>
            <person name="Szarkandi J.G."/>
            <person name="Papp V."/>
            <person name="Albert L."/>
            <person name="Andreopoulos W."/>
            <person name="Angelini C."/>
            <person name="Antonin V."/>
            <person name="Barry K.W."/>
            <person name="Bougher N.L."/>
            <person name="Buchanan P."/>
            <person name="Buyck B."/>
            <person name="Bense V."/>
            <person name="Catcheside P."/>
            <person name="Chovatia M."/>
            <person name="Cooper J."/>
            <person name="Damon W."/>
            <person name="Desjardin D."/>
            <person name="Finy P."/>
            <person name="Geml J."/>
            <person name="Haridas S."/>
            <person name="Hughes K."/>
            <person name="Justo A."/>
            <person name="Karasinski D."/>
            <person name="Kautmanova I."/>
            <person name="Kiss B."/>
            <person name="Kocsube S."/>
            <person name="Kotiranta H."/>
            <person name="LaButti K.M."/>
            <person name="Lechner B.E."/>
            <person name="Liimatainen K."/>
            <person name="Lipzen A."/>
            <person name="Lukacs Z."/>
            <person name="Mihaltcheva S."/>
            <person name="Morgado L.N."/>
            <person name="Niskanen T."/>
            <person name="Noordeloos M.E."/>
            <person name="Ohm R.A."/>
            <person name="Ortiz-Santana B."/>
            <person name="Ovrebo C."/>
            <person name="Racz N."/>
            <person name="Riley R."/>
            <person name="Savchenko A."/>
            <person name="Shiryaev A."/>
            <person name="Soop K."/>
            <person name="Spirin V."/>
            <person name="Szebenyi C."/>
            <person name="Tomsovsky M."/>
            <person name="Tulloss R.E."/>
            <person name="Uehling J."/>
            <person name="Grigoriev I.V."/>
            <person name="Vagvolgyi C."/>
            <person name="Papp T."/>
            <person name="Martin F.M."/>
            <person name="Miettinen O."/>
            <person name="Hibbett D.S."/>
            <person name="Nagy L.G."/>
        </authorList>
    </citation>
    <scope>NUCLEOTIDE SEQUENCE [LARGE SCALE GENOMIC DNA]</scope>
    <source>
        <strain evidence="3 4">CBS 166.37</strain>
    </source>
</reference>
<feature type="compositionally biased region" description="Low complexity" evidence="1">
    <location>
        <begin position="345"/>
        <end position="356"/>
    </location>
</feature>
<dbReference type="OrthoDB" id="10249433at2759"/>
<dbReference type="GO" id="GO:0016787">
    <property type="term" value="F:hydrolase activity"/>
    <property type="evidence" value="ECO:0007669"/>
    <property type="project" value="UniProtKB-KW"/>
</dbReference>
<feature type="region of interest" description="Disordered" evidence="1">
    <location>
        <begin position="342"/>
        <end position="363"/>
    </location>
</feature>
<sequence>MQFRCTLAVSRRPFLLHTKPNFFSASRKLNMSARAYTESWLSGPHSTQFYTRTYPAASTGKPKAAFVFIHGFAEHIGRYSHIHPVLAERGVGVFAFDQRGYGLTAQDTEGKKSKGSTYGKTSWKEQMGDVQWAIEQAKKAWEGVPVFLMGHSMGGGEVLGFATQDKNSPYHATAKSLAGVIATSPLIRQSKPAPKVLRWVGSKASALSPNTLVPADVNPDDLSRDPAVGQAYLKDKLVKQSGSLKGISDMLSQGEALLSTYYKDWPKDLPCLIIHGTEDKVTSHNASQLFLDKITAMKKHHSLYEGGYHELQNEPNGVQQRLTDEIIAWIEEVLTSSVTTEMNTAAKPEAAAPAESIKADSKL</sequence>
<dbReference type="STRING" id="68775.A0A5C3MJU2"/>
<dbReference type="InterPro" id="IPR022742">
    <property type="entry name" value="Hydrolase_4"/>
</dbReference>
<dbReference type="EMBL" id="ML213590">
    <property type="protein sequence ID" value="TFK44955.1"/>
    <property type="molecule type" value="Genomic_DNA"/>
</dbReference>
<organism evidence="3 4">
    <name type="scientific">Crucibulum laeve</name>
    <dbReference type="NCBI Taxonomy" id="68775"/>
    <lineage>
        <taxon>Eukaryota</taxon>
        <taxon>Fungi</taxon>
        <taxon>Dikarya</taxon>
        <taxon>Basidiomycota</taxon>
        <taxon>Agaricomycotina</taxon>
        <taxon>Agaricomycetes</taxon>
        <taxon>Agaricomycetidae</taxon>
        <taxon>Agaricales</taxon>
        <taxon>Agaricineae</taxon>
        <taxon>Nidulariaceae</taxon>
        <taxon>Crucibulum</taxon>
    </lineage>
</organism>
<dbReference type="Pfam" id="PF12146">
    <property type="entry name" value="Hydrolase_4"/>
    <property type="match status" value="1"/>
</dbReference>
<dbReference type="PANTHER" id="PTHR11614">
    <property type="entry name" value="PHOSPHOLIPASE-RELATED"/>
    <property type="match status" value="1"/>
</dbReference>
<dbReference type="SUPFAM" id="SSF53474">
    <property type="entry name" value="alpha/beta-Hydrolases"/>
    <property type="match status" value="1"/>
</dbReference>
<evidence type="ECO:0000259" key="2">
    <source>
        <dbReference type="Pfam" id="PF12146"/>
    </source>
</evidence>
<dbReference type="InterPro" id="IPR051044">
    <property type="entry name" value="MAG_DAG_Lipase"/>
</dbReference>
<dbReference type="Gene3D" id="3.40.50.1820">
    <property type="entry name" value="alpha/beta hydrolase"/>
    <property type="match status" value="1"/>
</dbReference>
<keyword evidence="4" id="KW-1185">Reference proteome</keyword>
<proteinExistence type="predicted"/>